<name>A0A917M6R0_9BACT</name>
<feature type="domain" description="PIN" evidence="1">
    <location>
        <begin position="5"/>
        <end position="120"/>
    </location>
</feature>
<gene>
    <name evidence="2" type="ORF">GCM10011585_26200</name>
</gene>
<sequence>MSKIFWDSMLFIYLLEGNPSYSKRVQHLLQRSYERSDSLHSSFLAYGEVMAGAANSPDKGVRIQQTMKEMGFSYLPFDAGAVTPFSRLRAINKLKIADAIHLASAASAGIDLFLTGDKQLLGLDVPGIQFIADFNTPLL</sequence>
<keyword evidence="3" id="KW-1185">Reference proteome</keyword>
<dbReference type="EMBL" id="BMGT01000003">
    <property type="protein sequence ID" value="GGG81472.1"/>
    <property type="molecule type" value="Genomic_DNA"/>
</dbReference>
<evidence type="ECO:0000259" key="1">
    <source>
        <dbReference type="Pfam" id="PF01850"/>
    </source>
</evidence>
<dbReference type="Pfam" id="PF01850">
    <property type="entry name" value="PIN"/>
    <property type="match status" value="1"/>
</dbReference>
<protein>
    <recommendedName>
        <fullName evidence="1">PIN domain-containing protein</fullName>
    </recommendedName>
</protein>
<dbReference type="AlphaFoldDB" id="A0A917M6R0"/>
<comment type="caution">
    <text evidence="2">The sequence shown here is derived from an EMBL/GenBank/DDBJ whole genome shotgun (WGS) entry which is preliminary data.</text>
</comment>
<reference evidence="2" key="1">
    <citation type="journal article" date="2014" name="Int. J. Syst. Evol. Microbiol.">
        <title>Complete genome sequence of Corynebacterium casei LMG S-19264T (=DSM 44701T), isolated from a smear-ripened cheese.</title>
        <authorList>
            <consortium name="US DOE Joint Genome Institute (JGI-PGF)"/>
            <person name="Walter F."/>
            <person name="Albersmeier A."/>
            <person name="Kalinowski J."/>
            <person name="Ruckert C."/>
        </authorList>
    </citation>
    <scope>NUCLEOTIDE SEQUENCE</scope>
    <source>
        <strain evidence="2">CGMCC 1.12997</strain>
    </source>
</reference>
<dbReference type="RefSeq" id="WP_188554650.1">
    <property type="nucleotide sequence ID" value="NZ_BMGT01000003.1"/>
</dbReference>
<evidence type="ECO:0000313" key="3">
    <source>
        <dbReference type="Proteomes" id="UP000647241"/>
    </source>
</evidence>
<dbReference type="SUPFAM" id="SSF88723">
    <property type="entry name" value="PIN domain-like"/>
    <property type="match status" value="1"/>
</dbReference>
<accession>A0A917M6R0</accession>
<organism evidence="2 3">
    <name type="scientific">Edaphobacter dinghuensis</name>
    <dbReference type="NCBI Taxonomy" id="1560005"/>
    <lineage>
        <taxon>Bacteria</taxon>
        <taxon>Pseudomonadati</taxon>
        <taxon>Acidobacteriota</taxon>
        <taxon>Terriglobia</taxon>
        <taxon>Terriglobales</taxon>
        <taxon>Acidobacteriaceae</taxon>
        <taxon>Edaphobacter</taxon>
    </lineage>
</organism>
<dbReference type="Proteomes" id="UP000647241">
    <property type="component" value="Unassembled WGS sequence"/>
</dbReference>
<dbReference type="Gene3D" id="3.40.50.1010">
    <property type="entry name" value="5'-nuclease"/>
    <property type="match status" value="1"/>
</dbReference>
<evidence type="ECO:0000313" key="2">
    <source>
        <dbReference type="EMBL" id="GGG81472.1"/>
    </source>
</evidence>
<proteinExistence type="predicted"/>
<dbReference type="InterPro" id="IPR029060">
    <property type="entry name" value="PIN-like_dom_sf"/>
</dbReference>
<reference evidence="2" key="2">
    <citation type="submission" date="2020-09" db="EMBL/GenBank/DDBJ databases">
        <authorList>
            <person name="Sun Q."/>
            <person name="Zhou Y."/>
        </authorList>
    </citation>
    <scope>NUCLEOTIDE SEQUENCE</scope>
    <source>
        <strain evidence="2">CGMCC 1.12997</strain>
    </source>
</reference>
<dbReference type="InterPro" id="IPR002716">
    <property type="entry name" value="PIN_dom"/>
</dbReference>